<evidence type="ECO:0000313" key="1">
    <source>
        <dbReference type="EMBL" id="SUG30168.1"/>
    </source>
</evidence>
<dbReference type="Proteomes" id="UP000255443">
    <property type="component" value="Unassembled WGS sequence"/>
</dbReference>
<evidence type="ECO:0000313" key="2">
    <source>
        <dbReference type="Proteomes" id="UP000255443"/>
    </source>
</evidence>
<name>A0A379SMA7_SALER</name>
<proteinExistence type="predicted"/>
<dbReference type="EMBL" id="UGXC01000002">
    <property type="protein sequence ID" value="SUG30168.1"/>
    <property type="molecule type" value="Genomic_DNA"/>
</dbReference>
<sequence>MAIPPGLPFSTPLFTVTQKTLQRVRKMFLPMMNTPQRAHQAR</sequence>
<reference evidence="1 2" key="1">
    <citation type="submission" date="2018-06" db="EMBL/GenBank/DDBJ databases">
        <authorList>
            <consortium name="Pathogen Informatics"/>
            <person name="Doyle S."/>
        </authorList>
    </citation>
    <scope>NUCLEOTIDE SEQUENCE [LARGE SCALE GENOMIC DNA]</scope>
    <source>
        <strain evidence="1 2">NCTC7303</strain>
    </source>
</reference>
<protein>
    <submittedName>
        <fullName evidence="1">Uncharacterized protein</fullName>
    </submittedName>
</protein>
<dbReference type="AlphaFoldDB" id="A0A379SMA7"/>
<organism evidence="1 2">
    <name type="scientific">Salmonella enterica subsp. arizonae</name>
    <dbReference type="NCBI Taxonomy" id="59203"/>
    <lineage>
        <taxon>Bacteria</taxon>
        <taxon>Pseudomonadati</taxon>
        <taxon>Pseudomonadota</taxon>
        <taxon>Gammaproteobacteria</taxon>
        <taxon>Enterobacterales</taxon>
        <taxon>Enterobacteriaceae</taxon>
        <taxon>Salmonella</taxon>
    </lineage>
</organism>
<gene>
    <name evidence="1" type="ORF">NCTC7303_02376</name>
</gene>
<accession>A0A379SMA7</accession>